<organism evidence="4 5">
    <name type="scientific">Microvirgula aerodenitrificans</name>
    <dbReference type="NCBI Taxonomy" id="57480"/>
    <lineage>
        <taxon>Bacteria</taxon>
        <taxon>Pseudomonadati</taxon>
        <taxon>Pseudomonadota</taxon>
        <taxon>Betaproteobacteria</taxon>
        <taxon>Neisseriales</taxon>
        <taxon>Aquaspirillaceae</taxon>
        <taxon>Microvirgula</taxon>
    </lineage>
</organism>
<dbReference type="Proteomes" id="UP000244173">
    <property type="component" value="Chromosome"/>
</dbReference>
<evidence type="ECO:0000313" key="5">
    <source>
        <dbReference type="Proteomes" id="UP000244173"/>
    </source>
</evidence>
<dbReference type="InterPro" id="IPR058647">
    <property type="entry name" value="BSH_CzcB-like"/>
</dbReference>
<feature type="domain" description="CzcB-like barrel-sandwich hybrid" evidence="3">
    <location>
        <begin position="211"/>
        <end position="335"/>
    </location>
</feature>
<proteinExistence type="predicted"/>
<protein>
    <submittedName>
        <fullName evidence="4">Secretion protein HylD</fullName>
    </submittedName>
</protein>
<dbReference type="PANTHER" id="PTHR32347:SF23">
    <property type="entry name" value="BLL5650 PROTEIN"/>
    <property type="match status" value="1"/>
</dbReference>
<dbReference type="EMBL" id="CP028519">
    <property type="protein sequence ID" value="AVY95194.1"/>
    <property type="molecule type" value="Genomic_DNA"/>
</dbReference>
<dbReference type="PANTHER" id="PTHR32347">
    <property type="entry name" value="EFFLUX SYSTEM COMPONENT YKNX-RELATED"/>
    <property type="match status" value="1"/>
</dbReference>
<sequence length="439" mass="48771">MNPVDHTRELAGLLQLLRRAREAESAAQLGFIMVNETRQLLDYRQAALWHEGPHGHVGALSGLVELDPTAPYLQWLDRLFSHLRQQDGGPCRQLGAADVPPALADEWATWLPAHALWLRLDGAGALLLAHEQGWGEYELKLAAELAHGYSHAWRQFAPRHNWRDRVRSWLAVGRHRRRVLLLVVVLACLPIRLSVLARAEVVPQNPRLLRAPVTGVIADVRVQPNQRVAQGTALFSLDATALSGQFELASRERDAAQESFRASAQLAVTDDKARQAMAQEHARMEEKTITADYTGRELQRLHVAAPAAGVVVFSDRSDWLGRAVTAGEKVMTLADPARVELTAWLPAGEAIAIEPGSDITLYPNAAPTESYDAEVSRVAYRAEVSEGGQLAYRLQARFKSGEKPRLGQMGTARVYGDWVPMCYYLLRRPLTAARQWLGW</sequence>
<evidence type="ECO:0000313" key="4">
    <source>
        <dbReference type="EMBL" id="AVY95194.1"/>
    </source>
</evidence>
<dbReference type="STRING" id="1122240.GCA_000620105_02011"/>
<keyword evidence="5" id="KW-1185">Reference proteome</keyword>
<evidence type="ECO:0000256" key="2">
    <source>
        <dbReference type="ARBA" id="ARBA00023054"/>
    </source>
</evidence>
<dbReference type="Gene3D" id="2.40.30.170">
    <property type="match status" value="1"/>
</dbReference>
<name>A0A2S0PCT6_9NEIS</name>
<comment type="subcellular location">
    <subcellularLocation>
        <location evidence="1">Cell envelope</location>
    </subcellularLocation>
</comment>
<dbReference type="GO" id="GO:0030313">
    <property type="term" value="C:cell envelope"/>
    <property type="evidence" value="ECO:0007669"/>
    <property type="project" value="UniProtKB-SubCell"/>
</dbReference>
<dbReference type="InterPro" id="IPR050465">
    <property type="entry name" value="UPF0194_transport"/>
</dbReference>
<accession>A0A2S0PCT6</accession>
<dbReference type="KEGG" id="maer:DAI18_14935"/>
<keyword evidence="2" id="KW-0175">Coiled coil</keyword>
<dbReference type="Pfam" id="PF25973">
    <property type="entry name" value="BSH_CzcB"/>
    <property type="match status" value="1"/>
</dbReference>
<dbReference type="OrthoDB" id="9763546at2"/>
<reference evidence="4 5" key="1">
    <citation type="submission" date="2018-04" db="EMBL/GenBank/DDBJ databases">
        <title>Denitrifier Microvirgula.</title>
        <authorList>
            <person name="Anderson E."/>
            <person name="Jang J."/>
            <person name="Ishii S."/>
        </authorList>
    </citation>
    <scope>NUCLEOTIDE SEQUENCE [LARGE SCALE GENOMIC DNA]</scope>
    <source>
        <strain evidence="4 5">BE2.4</strain>
    </source>
</reference>
<evidence type="ECO:0000256" key="1">
    <source>
        <dbReference type="ARBA" id="ARBA00004196"/>
    </source>
</evidence>
<dbReference type="SUPFAM" id="SSF111369">
    <property type="entry name" value="HlyD-like secretion proteins"/>
    <property type="match status" value="1"/>
</dbReference>
<dbReference type="RefSeq" id="WP_028499105.1">
    <property type="nucleotide sequence ID" value="NZ_CP028519.1"/>
</dbReference>
<evidence type="ECO:0000259" key="3">
    <source>
        <dbReference type="Pfam" id="PF25973"/>
    </source>
</evidence>
<dbReference type="AlphaFoldDB" id="A0A2S0PCT6"/>
<dbReference type="Gene3D" id="2.40.50.100">
    <property type="match status" value="1"/>
</dbReference>
<gene>
    <name evidence="4" type="ORF">DAI18_14935</name>
</gene>